<dbReference type="SUPFAM" id="SSF47413">
    <property type="entry name" value="lambda repressor-like DNA-binding domains"/>
    <property type="match status" value="1"/>
</dbReference>
<evidence type="ECO:0000313" key="3">
    <source>
        <dbReference type="EMBL" id="EKB53734.1"/>
    </source>
</evidence>
<name>K1MCM1_9LACT</name>
<proteinExistence type="predicted"/>
<dbReference type="HOGENOM" id="CLU_1325736_0_0_9"/>
<organism evidence="3 4">
    <name type="scientific">Falseniella ignava CCUG 37419</name>
    <dbReference type="NCBI Taxonomy" id="883112"/>
    <lineage>
        <taxon>Bacteria</taxon>
        <taxon>Bacillati</taxon>
        <taxon>Bacillota</taxon>
        <taxon>Bacilli</taxon>
        <taxon>Lactobacillales</taxon>
        <taxon>Aerococcaceae</taxon>
        <taxon>Falseniella</taxon>
    </lineage>
</organism>
<gene>
    <name evidence="3" type="ORF">HMPREF9707_01487</name>
</gene>
<comment type="caution">
    <text evidence="3">The sequence shown here is derived from an EMBL/GenBank/DDBJ whole genome shotgun (WGS) entry which is preliminary data.</text>
</comment>
<dbReference type="eggNOG" id="COG1396">
    <property type="taxonomic scope" value="Bacteria"/>
</dbReference>
<reference evidence="3 4" key="1">
    <citation type="submission" date="2012-07" db="EMBL/GenBank/DDBJ databases">
        <title>The Genome Sequence of Facklamia ignava CCUG 37419.</title>
        <authorList>
            <consortium name="The Broad Institute Genome Sequencing Platform"/>
            <person name="Earl A."/>
            <person name="Ward D."/>
            <person name="Feldgarden M."/>
            <person name="Gevers D."/>
            <person name="Huys G."/>
            <person name="Walker B."/>
            <person name="Young S.K."/>
            <person name="Zeng Q."/>
            <person name="Gargeya S."/>
            <person name="Fitzgerald M."/>
            <person name="Haas B."/>
            <person name="Abouelleil A."/>
            <person name="Alvarado L."/>
            <person name="Arachchi H.M."/>
            <person name="Berlin A.M."/>
            <person name="Chapman S.B."/>
            <person name="Goldberg J."/>
            <person name="Griggs A."/>
            <person name="Gujja S."/>
            <person name="Hansen M."/>
            <person name="Howarth C."/>
            <person name="Imamovic A."/>
            <person name="Larimer J."/>
            <person name="McCowen C."/>
            <person name="Montmayeur A."/>
            <person name="Murphy C."/>
            <person name="Neiman D."/>
            <person name="Pearson M."/>
            <person name="Priest M."/>
            <person name="Roberts A."/>
            <person name="Saif S."/>
            <person name="Shea T."/>
            <person name="Sisk P."/>
            <person name="Sykes S."/>
            <person name="Wortman J."/>
            <person name="Nusbaum C."/>
            <person name="Birren B."/>
        </authorList>
    </citation>
    <scope>NUCLEOTIDE SEQUENCE [LARGE SCALE GENOMIC DNA]</scope>
    <source>
        <strain evidence="3 4">CCUG 37419</strain>
    </source>
</reference>
<dbReference type="PANTHER" id="PTHR46558">
    <property type="entry name" value="TRACRIPTIONAL REGULATORY PROTEIN-RELATED-RELATED"/>
    <property type="match status" value="1"/>
</dbReference>
<dbReference type="InterPro" id="IPR001387">
    <property type="entry name" value="Cro/C1-type_HTH"/>
</dbReference>
<dbReference type="InterPro" id="IPR010982">
    <property type="entry name" value="Lambda_DNA-bd_dom_sf"/>
</dbReference>
<dbReference type="PANTHER" id="PTHR46558:SF11">
    <property type="entry name" value="HTH-TYPE TRANSCRIPTIONAL REGULATOR XRE"/>
    <property type="match status" value="1"/>
</dbReference>
<dbReference type="SMART" id="SM00530">
    <property type="entry name" value="HTH_XRE"/>
    <property type="match status" value="1"/>
</dbReference>
<dbReference type="Gene3D" id="1.10.260.40">
    <property type="entry name" value="lambda repressor-like DNA-binding domains"/>
    <property type="match status" value="1"/>
</dbReference>
<evidence type="ECO:0000313" key="4">
    <source>
        <dbReference type="Proteomes" id="UP000005147"/>
    </source>
</evidence>
<dbReference type="Proteomes" id="UP000005147">
    <property type="component" value="Unassembled WGS sequence"/>
</dbReference>
<sequence length="198" mass="22880">MNLKQLGKKIESIRINKGLTMEEFGKLFNTSKGTVNNWEKGRNSPNKTNLKAIADLAGITVNELLGVERYDKQEIIDAIHDDDTMELIIKAKTIGEDEPEYIKKINEQALDNIINAIESSRIHFQNYEIISMYIDVCKGAKVYDLVTLCNYLIDLRDKRIRYMEMFKDTDFIAPMYASEISRLNGYIDSIKRQLESEK</sequence>
<protein>
    <recommendedName>
        <fullName evidence="2">HTH cro/C1-type domain-containing protein</fullName>
    </recommendedName>
</protein>
<dbReference type="PROSITE" id="PS50943">
    <property type="entry name" value="HTH_CROC1"/>
    <property type="match status" value="1"/>
</dbReference>
<dbReference type="RefSeq" id="WP_006702119.1">
    <property type="nucleotide sequence ID" value="NZ_JH932301.1"/>
</dbReference>
<evidence type="ECO:0000256" key="1">
    <source>
        <dbReference type="ARBA" id="ARBA00023125"/>
    </source>
</evidence>
<keyword evidence="1" id="KW-0238">DNA-binding</keyword>
<dbReference type="STRING" id="883112.HMPREF9707_01487"/>
<accession>K1MCM1</accession>
<keyword evidence="4" id="KW-1185">Reference proteome</keyword>
<feature type="domain" description="HTH cro/C1-type" evidence="2">
    <location>
        <begin position="10"/>
        <end position="64"/>
    </location>
</feature>
<dbReference type="GO" id="GO:0003677">
    <property type="term" value="F:DNA binding"/>
    <property type="evidence" value="ECO:0007669"/>
    <property type="project" value="UniProtKB-KW"/>
</dbReference>
<dbReference type="AlphaFoldDB" id="K1MCM1"/>
<evidence type="ECO:0000259" key="2">
    <source>
        <dbReference type="PROSITE" id="PS50943"/>
    </source>
</evidence>
<dbReference type="PATRIC" id="fig|883112.3.peg.1484"/>
<dbReference type="CDD" id="cd00093">
    <property type="entry name" value="HTH_XRE"/>
    <property type="match status" value="1"/>
</dbReference>
<dbReference type="EMBL" id="AGZE01000037">
    <property type="protein sequence ID" value="EKB53734.1"/>
    <property type="molecule type" value="Genomic_DNA"/>
</dbReference>
<dbReference type="Pfam" id="PF01381">
    <property type="entry name" value="HTH_3"/>
    <property type="match status" value="1"/>
</dbReference>